<dbReference type="InterPro" id="IPR006350">
    <property type="entry name" value="Intron_endoG1"/>
</dbReference>
<proteinExistence type="predicted"/>
<evidence type="ECO:0000259" key="1">
    <source>
        <dbReference type="PROSITE" id="PS50164"/>
    </source>
</evidence>
<dbReference type="Pfam" id="PF01541">
    <property type="entry name" value="GIY-YIG"/>
    <property type="match status" value="1"/>
</dbReference>
<dbReference type="SMART" id="SM00465">
    <property type="entry name" value="GIYc"/>
    <property type="match status" value="1"/>
</dbReference>
<dbReference type="InterPro" id="IPR000305">
    <property type="entry name" value="GIY-YIG_endonuc"/>
</dbReference>
<name>A0A7D4Z7V2_9AGAM</name>
<dbReference type="InterPro" id="IPR035901">
    <property type="entry name" value="GIY-YIG_endonuc_sf"/>
</dbReference>
<dbReference type="PROSITE" id="PS50164">
    <property type="entry name" value="GIY_YIG"/>
    <property type="match status" value="1"/>
</dbReference>
<dbReference type="AlphaFoldDB" id="A0A7D4Z7V2"/>
<reference evidence="2" key="1">
    <citation type="journal article" name="Front. Microbiol.">
        <title>The First Mitochondrial Genome for Geastrales (Sphaerobolus stellatus) Reveals Intron Dynamics and Large-Scale Gene Rearrangements of Basidiomycota.</title>
        <authorList>
            <person name="Ye J."/>
            <person name="Cheng J."/>
            <person name="Ren Y."/>
            <person name="Liao W."/>
            <person name="Li Q."/>
        </authorList>
    </citation>
    <scope>NUCLEOTIDE SEQUENCE</scope>
</reference>
<keyword evidence="2" id="KW-0255">Endonuclease</keyword>
<accession>A0A7D4Z7V2</accession>
<dbReference type="GO" id="GO:0004519">
    <property type="term" value="F:endonuclease activity"/>
    <property type="evidence" value="ECO:0007669"/>
    <property type="project" value="UniProtKB-KW"/>
</dbReference>
<organism evidence="2">
    <name type="scientific">Sphaerobolus stellatus</name>
    <dbReference type="NCBI Taxonomy" id="68786"/>
    <lineage>
        <taxon>Eukaryota</taxon>
        <taxon>Fungi</taxon>
        <taxon>Dikarya</taxon>
        <taxon>Basidiomycota</taxon>
        <taxon>Agaricomycotina</taxon>
        <taxon>Agaricomycetes</taxon>
        <taxon>Phallomycetidae</taxon>
        <taxon>Geastrales</taxon>
        <taxon>Sphaerobolaceae</taxon>
        <taxon>Sphaerobolus</taxon>
    </lineage>
</organism>
<keyword evidence="2" id="KW-0496">Mitochondrion</keyword>
<keyword evidence="2" id="KW-0378">Hydrolase</keyword>
<protein>
    <submittedName>
        <fullName evidence="2">GIY-YIG endonuclease</fullName>
    </submittedName>
</protein>
<evidence type="ECO:0000313" key="2">
    <source>
        <dbReference type="EMBL" id="QKS32170.1"/>
    </source>
</evidence>
<dbReference type="EMBL" id="MT176429">
    <property type="protein sequence ID" value="QKS32170.1"/>
    <property type="molecule type" value="Genomic_DNA"/>
</dbReference>
<keyword evidence="2" id="KW-0540">Nuclease</keyword>
<feature type="domain" description="GIY-YIG" evidence="1">
    <location>
        <begin position="8"/>
        <end position="103"/>
    </location>
</feature>
<sequence>MVRKFYNKKGIVYGIENNIDHKFYIGSTSNANSRFYTHFLRPVRSNEHLQNAIRLIGLSNFTLHIFSVIELSDSLSRKEKIELISPLEQKYIDLFPKGQLYNFLSKAYTSLWFKYSKESKLLMSSNSKGKNLGRSPINKGIKLTDIEKKRLKSKSIHRYKPVYFYDEMNNLITMYESFNEARRQEKCRANDLLSCIKEGTLFRGFIVTYEKKGPAFSS</sequence>
<dbReference type="SUPFAM" id="SSF82771">
    <property type="entry name" value="GIY-YIG endonuclease"/>
    <property type="match status" value="1"/>
</dbReference>
<gene>
    <name evidence="2" type="primary">orf218</name>
</gene>
<geneLocation type="mitochondrion" evidence="2"/>
<dbReference type="Gene3D" id="3.40.1440.10">
    <property type="entry name" value="GIY-YIG endonuclease"/>
    <property type="match status" value="1"/>
</dbReference>
<dbReference type="NCBIfam" id="TIGR01453">
    <property type="entry name" value="grpIintron_endo"/>
    <property type="match status" value="1"/>
</dbReference>
<dbReference type="SUPFAM" id="SSF64496">
    <property type="entry name" value="DNA-binding domain of intron-encoded endonucleases"/>
    <property type="match status" value="1"/>
</dbReference>